<dbReference type="InterPro" id="IPR004843">
    <property type="entry name" value="Calcineurin-like_PHP"/>
</dbReference>
<keyword evidence="3" id="KW-1185">Reference proteome</keyword>
<dbReference type="PANTHER" id="PTHR32440:SF11">
    <property type="entry name" value="METALLOPHOSPHOESTERASE DOMAIN-CONTAINING PROTEIN"/>
    <property type="match status" value="1"/>
</dbReference>
<comment type="caution">
    <text evidence="2">The sequence shown here is derived from an EMBL/GenBank/DDBJ whole genome shotgun (WGS) entry which is preliminary data.</text>
</comment>
<organism evidence="2 3">
    <name type="scientific">Staphylococcus piscifermentans</name>
    <dbReference type="NCBI Taxonomy" id="70258"/>
    <lineage>
        <taxon>Bacteria</taxon>
        <taxon>Bacillati</taxon>
        <taxon>Bacillota</taxon>
        <taxon>Bacilli</taxon>
        <taxon>Bacillales</taxon>
        <taxon>Staphylococcaceae</taxon>
        <taxon>Staphylococcus</taxon>
    </lineage>
</organism>
<dbReference type="PANTHER" id="PTHR32440">
    <property type="entry name" value="PHOSPHATASE DCR2-RELATED-RELATED"/>
    <property type="match status" value="1"/>
</dbReference>
<keyword evidence="2" id="KW-0378">Hydrolase</keyword>
<dbReference type="RefSeq" id="WP_095103022.1">
    <property type="nucleotide sequence ID" value="NZ_BKAR01000027.1"/>
</dbReference>
<dbReference type="AlphaFoldDB" id="A0A239TJL0"/>
<dbReference type="Pfam" id="PF00149">
    <property type="entry name" value="Metallophos"/>
    <property type="match status" value="1"/>
</dbReference>
<accession>A0A239TJL0</accession>
<dbReference type="Proteomes" id="UP000321736">
    <property type="component" value="Unassembled WGS sequence"/>
</dbReference>
<proteinExistence type="predicted"/>
<gene>
    <name evidence="2" type="ORF">SPI02_19480</name>
</gene>
<evidence type="ECO:0000313" key="2">
    <source>
        <dbReference type="EMBL" id="GEP85363.1"/>
    </source>
</evidence>
<dbReference type="InterPro" id="IPR029052">
    <property type="entry name" value="Metallo-depent_PP-like"/>
</dbReference>
<dbReference type="GO" id="GO:0016788">
    <property type="term" value="F:hydrolase activity, acting on ester bonds"/>
    <property type="evidence" value="ECO:0007669"/>
    <property type="project" value="TreeGrafter"/>
</dbReference>
<dbReference type="GO" id="GO:0005737">
    <property type="term" value="C:cytoplasm"/>
    <property type="evidence" value="ECO:0007669"/>
    <property type="project" value="TreeGrafter"/>
</dbReference>
<reference evidence="2 3" key="1">
    <citation type="submission" date="2019-07" db="EMBL/GenBank/DDBJ databases">
        <title>Whole genome shotgun sequence of Staphylococcus piscifermentans NBRC 109625.</title>
        <authorList>
            <person name="Hosoyama A."/>
            <person name="Uohara A."/>
            <person name="Ohji S."/>
            <person name="Ichikawa N."/>
        </authorList>
    </citation>
    <scope>NUCLEOTIDE SEQUENCE [LARGE SCALE GENOMIC DNA]</scope>
    <source>
        <strain evidence="2 3">NBRC 109625</strain>
    </source>
</reference>
<protein>
    <submittedName>
        <fullName evidence="2">Phosphohydrolase</fullName>
    </submittedName>
</protein>
<sequence length="290" mass="33618">MMKNKYAILQLTDLYLTCEQSKQIENEETFNLIAYFINKYHPDLCIFTGNQIWAEDQETGAALYQRFLEFMNQFEVKIATTFGDKETCQELTRTQLRQLEAKYSTNYAHKYCSSIANDKEAYIIESPYQQIFVLDNGVDGTIEEEHLVWLQEKLKHRGKHVAHRVLFMHRPIKAYDNVFVYIGEKKSEISYVAESERLFSVLREARNIDGIFCGHDYDNDFTFFHQGIGLNYGRVSGVSLYSDLAPGARLIHLFPERSYTTCILDSDIEAEEDAEEDLSAAELMEKIVGN</sequence>
<dbReference type="Gene3D" id="3.60.21.10">
    <property type="match status" value="1"/>
</dbReference>
<evidence type="ECO:0000313" key="3">
    <source>
        <dbReference type="Proteomes" id="UP000321736"/>
    </source>
</evidence>
<dbReference type="OrthoDB" id="9816081at2"/>
<dbReference type="EMBL" id="BKAR01000027">
    <property type="protein sequence ID" value="GEP85363.1"/>
    <property type="molecule type" value="Genomic_DNA"/>
</dbReference>
<dbReference type="SUPFAM" id="SSF56300">
    <property type="entry name" value="Metallo-dependent phosphatases"/>
    <property type="match status" value="1"/>
</dbReference>
<feature type="domain" description="Calcineurin-like phosphoesterase" evidence="1">
    <location>
        <begin position="8"/>
        <end position="216"/>
    </location>
</feature>
<evidence type="ECO:0000259" key="1">
    <source>
        <dbReference type="Pfam" id="PF00149"/>
    </source>
</evidence>
<name>A0A239TJL0_9STAP</name>